<evidence type="ECO:0000313" key="2">
    <source>
        <dbReference type="EMBL" id="QJA85275.1"/>
    </source>
</evidence>
<name>A0A6M3KV29_9ZZZZ</name>
<dbReference type="EMBL" id="MT142565">
    <property type="protein sequence ID" value="QJA85275.1"/>
    <property type="molecule type" value="Genomic_DNA"/>
</dbReference>
<gene>
    <name evidence="1" type="ORF">MM415A01742_0006</name>
    <name evidence="2" type="ORF">MM415B02237_0006</name>
</gene>
<organism evidence="2">
    <name type="scientific">viral metagenome</name>
    <dbReference type="NCBI Taxonomy" id="1070528"/>
    <lineage>
        <taxon>unclassified sequences</taxon>
        <taxon>metagenomes</taxon>
        <taxon>organismal metagenomes</taxon>
    </lineage>
</organism>
<dbReference type="AlphaFoldDB" id="A0A6M3KV29"/>
<accession>A0A6M3KV29</accession>
<evidence type="ECO:0000313" key="1">
    <source>
        <dbReference type="EMBL" id="QJA75610.1"/>
    </source>
</evidence>
<reference evidence="2" key="1">
    <citation type="submission" date="2020-03" db="EMBL/GenBank/DDBJ databases">
        <title>The deep terrestrial virosphere.</title>
        <authorList>
            <person name="Holmfeldt K."/>
            <person name="Nilsson E."/>
            <person name="Simone D."/>
            <person name="Lopez-Fernandez M."/>
            <person name="Wu X."/>
            <person name="de Brujin I."/>
            <person name="Lundin D."/>
            <person name="Andersson A."/>
            <person name="Bertilsson S."/>
            <person name="Dopson M."/>
        </authorList>
    </citation>
    <scope>NUCLEOTIDE SEQUENCE</scope>
    <source>
        <strain evidence="1">MM415A01742</strain>
        <strain evidence="2">MM415B02237</strain>
    </source>
</reference>
<dbReference type="EMBL" id="MT142174">
    <property type="protein sequence ID" value="QJA75610.1"/>
    <property type="molecule type" value="Genomic_DNA"/>
</dbReference>
<sequence>MDRADPVSSFAVRFPGSGFDMEKSALVFPDLPDIHNRNGPEKYLDQGIPALRFGVATGCFRIVV</sequence>
<proteinExistence type="predicted"/>
<protein>
    <submittedName>
        <fullName evidence="2">Uncharacterized protein</fullName>
    </submittedName>
</protein>